<feature type="region of interest" description="Disordered" evidence="1">
    <location>
        <begin position="182"/>
        <end position="207"/>
    </location>
</feature>
<accession>A0AAV1RQ49</accession>
<keyword evidence="3" id="KW-1185">Reference proteome</keyword>
<sequence length="284" mass="31953">MCTFNESIIKVSPNLGPVPPSVAAIFSLNYGGGTVAGRFCHWLKGFKGILELVLSHHACWTLSYAAIWLIYGYWTNLDGAKSTVTHEKKTSVLQGDNFFFNRVISRNSSAGCSSRIFYYRSAEGVPFKWEMQPGTPKDPPKEEIIPPLSPPPAVLSLGLPKPCIDIEEQKFSMRSRFKFWKHTKKNKRNKKSQQRSEGNNIKNTNDESDKLERFEFYSSDGDFMASSPRNSSFSSSSSLSFSHGHSRQLSRIESTPARDSMQEPHGCIPWDFTAVLVSVARRNI</sequence>
<evidence type="ECO:0000256" key="1">
    <source>
        <dbReference type="SAM" id="MobiDB-lite"/>
    </source>
</evidence>
<proteinExistence type="predicted"/>
<dbReference type="PANTHER" id="PTHR33257:SF6">
    <property type="entry name" value="OXYSTEROL-BINDING 4B-LIKE PROTEIN"/>
    <property type="match status" value="1"/>
</dbReference>
<organism evidence="2 3">
    <name type="scientific">Dovyalis caffra</name>
    <dbReference type="NCBI Taxonomy" id="77055"/>
    <lineage>
        <taxon>Eukaryota</taxon>
        <taxon>Viridiplantae</taxon>
        <taxon>Streptophyta</taxon>
        <taxon>Embryophyta</taxon>
        <taxon>Tracheophyta</taxon>
        <taxon>Spermatophyta</taxon>
        <taxon>Magnoliopsida</taxon>
        <taxon>eudicotyledons</taxon>
        <taxon>Gunneridae</taxon>
        <taxon>Pentapetalae</taxon>
        <taxon>rosids</taxon>
        <taxon>fabids</taxon>
        <taxon>Malpighiales</taxon>
        <taxon>Salicaceae</taxon>
        <taxon>Flacourtieae</taxon>
        <taxon>Dovyalis</taxon>
    </lineage>
</organism>
<evidence type="ECO:0000313" key="2">
    <source>
        <dbReference type="EMBL" id="CAK7337572.1"/>
    </source>
</evidence>
<dbReference type="Proteomes" id="UP001314170">
    <property type="component" value="Unassembled WGS sequence"/>
</dbReference>
<reference evidence="2 3" key="1">
    <citation type="submission" date="2024-01" db="EMBL/GenBank/DDBJ databases">
        <authorList>
            <person name="Waweru B."/>
        </authorList>
    </citation>
    <scope>NUCLEOTIDE SEQUENCE [LARGE SCALE GENOMIC DNA]</scope>
</reference>
<dbReference type="PANTHER" id="PTHR33257">
    <property type="entry name" value="OS05G0165500 PROTEIN"/>
    <property type="match status" value="1"/>
</dbReference>
<protein>
    <submittedName>
        <fullName evidence="2">Uncharacterized protein</fullName>
    </submittedName>
</protein>
<evidence type="ECO:0000313" key="3">
    <source>
        <dbReference type="Proteomes" id="UP001314170"/>
    </source>
</evidence>
<dbReference type="AlphaFoldDB" id="A0AAV1RQ49"/>
<comment type="caution">
    <text evidence="2">The sequence shown here is derived from an EMBL/GenBank/DDBJ whole genome shotgun (WGS) entry which is preliminary data.</text>
</comment>
<feature type="compositionally biased region" description="Basic residues" evidence="1">
    <location>
        <begin position="182"/>
        <end position="193"/>
    </location>
</feature>
<dbReference type="EMBL" id="CAWUPB010001087">
    <property type="protein sequence ID" value="CAK7337572.1"/>
    <property type="molecule type" value="Genomic_DNA"/>
</dbReference>
<name>A0AAV1RQ49_9ROSI</name>
<feature type="region of interest" description="Disordered" evidence="1">
    <location>
        <begin position="234"/>
        <end position="264"/>
    </location>
</feature>
<gene>
    <name evidence="2" type="ORF">DCAF_LOCUS12608</name>
</gene>
<feature type="compositionally biased region" description="Low complexity" evidence="1">
    <location>
        <begin position="234"/>
        <end position="243"/>
    </location>
</feature>